<dbReference type="PANTHER" id="PTHR22889:SF0">
    <property type="entry name" value="WD REPEAT-CONTAINING PROTEIN 89"/>
    <property type="match status" value="1"/>
</dbReference>
<proteinExistence type="predicted"/>
<dbReference type="InterPro" id="IPR015943">
    <property type="entry name" value="WD40/YVTN_repeat-like_dom_sf"/>
</dbReference>
<dbReference type="Proteomes" id="UP000294847">
    <property type="component" value="Chromosome 4"/>
</dbReference>
<dbReference type="InterPro" id="IPR039328">
    <property type="entry name" value="WDR89"/>
</dbReference>
<dbReference type="InterPro" id="IPR036322">
    <property type="entry name" value="WD40_repeat_dom_sf"/>
</dbReference>
<gene>
    <name evidence="1" type="ORF">PoMZ_07439</name>
</gene>
<dbReference type="SMART" id="SM00320">
    <property type="entry name" value="WD40"/>
    <property type="match status" value="4"/>
</dbReference>
<dbReference type="Gene3D" id="2.130.10.10">
    <property type="entry name" value="YVTN repeat-like/Quinoprotein amine dehydrogenase"/>
    <property type="match status" value="1"/>
</dbReference>
<evidence type="ECO:0000313" key="1">
    <source>
        <dbReference type="EMBL" id="QBZ60497.1"/>
    </source>
</evidence>
<accession>A0A4P7NF39</accession>
<dbReference type="InterPro" id="IPR001680">
    <property type="entry name" value="WD40_rpt"/>
</dbReference>
<dbReference type="EMBL" id="CP034207">
    <property type="protein sequence ID" value="QBZ60497.1"/>
    <property type="molecule type" value="Genomic_DNA"/>
</dbReference>
<dbReference type="PROSITE" id="PS50082">
    <property type="entry name" value="WD_REPEATS_2"/>
    <property type="match status" value="2"/>
</dbReference>
<dbReference type="Pfam" id="PF00400">
    <property type="entry name" value="WD40"/>
    <property type="match status" value="2"/>
</dbReference>
<dbReference type="PANTHER" id="PTHR22889">
    <property type="entry name" value="WD REPEAT-CONTAINING PROTEIN 89"/>
    <property type="match status" value="1"/>
</dbReference>
<protein>
    <submittedName>
        <fullName evidence="1">Uncharacterized protein</fullName>
    </submittedName>
</protein>
<dbReference type="PROSITE" id="PS00678">
    <property type="entry name" value="WD_REPEATS_1"/>
    <property type="match status" value="1"/>
</dbReference>
<dbReference type="InterPro" id="IPR019775">
    <property type="entry name" value="WD40_repeat_CS"/>
</dbReference>
<sequence length="340" mass="36359">MYLLTNVDEHRYAAPAGGDVPYVIDIFPLTAGLAAIATDQTLSLFEPSALHSKGAIRTLRTPHANITVAAPFDQAQSTVCTAGSDGTVAIWDLRVGAGQVTRQIGTAPTSIGSLACCPGANMVAVGTEYENNQASIVIWDIRTQSAPVVQYNEVHSDDITELNFHPADNHTLLSGSTDGLVNVYDLRVTDEDEVIIQTLNHGASVHHAGFLNRTEVFALSHDEKLAFFDLAEEQDKGVATADFGDMRQVAQCQYIANVLPKSDPSGASGAVLGAGLLDQEKFELLYLSKEATWNFDTNSSVGLPGAHGSEVVRAFRVFDAERAVFTAGEDGRIKAWRPGS</sequence>
<evidence type="ECO:0000313" key="2">
    <source>
        <dbReference type="Proteomes" id="UP000294847"/>
    </source>
</evidence>
<organism evidence="1 2">
    <name type="scientific">Pyricularia oryzae</name>
    <name type="common">Rice blast fungus</name>
    <name type="synonym">Magnaporthe oryzae</name>
    <dbReference type="NCBI Taxonomy" id="318829"/>
    <lineage>
        <taxon>Eukaryota</taxon>
        <taxon>Fungi</taxon>
        <taxon>Dikarya</taxon>
        <taxon>Ascomycota</taxon>
        <taxon>Pezizomycotina</taxon>
        <taxon>Sordariomycetes</taxon>
        <taxon>Sordariomycetidae</taxon>
        <taxon>Magnaporthales</taxon>
        <taxon>Pyriculariaceae</taxon>
        <taxon>Pyricularia</taxon>
    </lineage>
</organism>
<reference evidence="1 2" key="1">
    <citation type="journal article" date="2019" name="Mol. Biol. Evol.">
        <title>Blast fungal genomes show frequent chromosomal changes, gene gains and losses, and effector gene turnover.</title>
        <authorList>
            <person name="Gomez Luciano L.B."/>
            <person name="Jason Tsai I."/>
            <person name="Chuma I."/>
            <person name="Tosa Y."/>
            <person name="Chen Y.H."/>
            <person name="Li J.Y."/>
            <person name="Li M.Y."/>
            <person name="Jade Lu M.Y."/>
            <person name="Nakayashiki H."/>
            <person name="Li W.H."/>
        </authorList>
    </citation>
    <scope>NUCLEOTIDE SEQUENCE [LARGE SCALE GENOMIC DNA]</scope>
    <source>
        <strain evidence="1">MZ5-1-6</strain>
    </source>
</reference>
<dbReference type="SUPFAM" id="SSF50978">
    <property type="entry name" value="WD40 repeat-like"/>
    <property type="match status" value="1"/>
</dbReference>
<dbReference type="AlphaFoldDB" id="A0A4P7NF39"/>
<name>A0A4P7NF39_PYROR</name>